<dbReference type="EMBL" id="FOCI01000008">
    <property type="protein sequence ID" value="SEN03540.1"/>
    <property type="molecule type" value="Genomic_DNA"/>
</dbReference>
<evidence type="ECO:0000256" key="2">
    <source>
        <dbReference type="ARBA" id="ARBA00022741"/>
    </source>
</evidence>
<keyword evidence="1 4" id="KW-0436">Ligase</keyword>
<dbReference type="NCBIfam" id="NF010039">
    <property type="entry name" value="PRK13515.1"/>
    <property type="match status" value="1"/>
</dbReference>
<evidence type="ECO:0000313" key="5">
    <source>
        <dbReference type="EMBL" id="SEN03540.1"/>
    </source>
</evidence>
<keyword evidence="2 4" id="KW-0547">Nucleotide-binding</keyword>
<organism evidence="5 6">
    <name type="scientific">Loktanella fryxellensis</name>
    <dbReference type="NCBI Taxonomy" id="245187"/>
    <lineage>
        <taxon>Bacteria</taxon>
        <taxon>Pseudomonadati</taxon>
        <taxon>Pseudomonadota</taxon>
        <taxon>Alphaproteobacteria</taxon>
        <taxon>Rhodobacterales</taxon>
        <taxon>Roseobacteraceae</taxon>
        <taxon>Loktanella</taxon>
    </lineage>
</organism>
<evidence type="ECO:0000256" key="1">
    <source>
        <dbReference type="ARBA" id="ARBA00022598"/>
    </source>
</evidence>
<dbReference type="InterPro" id="IPR050141">
    <property type="entry name" value="GCL_type2/YbdK_subfam"/>
</dbReference>
<accession>A0A1H8D8E4</accession>
<dbReference type="Proteomes" id="UP000199585">
    <property type="component" value="Unassembled WGS sequence"/>
</dbReference>
<dbReference type="RefSeq" id="WP_089901666.1">
    <property type="nucleotide sequence ID" value="NZ_FOCI01000008.1"/>
</dbReference>
<name>A0A1H8D8E4_9RHOB</name>
<evidence type="ECO:0000256" key="3">
    <source>
        <dbReference type="ARBA" id="ARBA00022840"/>
    </source>
</evidence>
<dbReference type="AlphaFoldDB" id="A0A1H8D8E4"/>
<reference evidence="5 6" key="1">
    <citation type="submission" date="2016-10" db="EMBL/GenBank/DDBJ databases">
        <authorList>
            <person name="de Groot N.N."/>
        </authorList>
    </citation>
    <scope>NUCLEOTIDE SEQUENCE [LARGE SCALE GENOMIC DNA]</scope>
    <source>
        <strain evidence="5 6">DSM 16213</strain>
    </source>
</reference>
<dbReference type="NCBIfam" id="TIGR02050">
    <property type="entry name" value="gshA_cyan_rel"/>
    <property type="match status" value="1"/>
</dbReference>
<dbReference type="PANTHER" id="PTHR36510:SF1">
    <property type="entry name" value="GLUTAMATE--CYSTEINE LIGASE 2-RELATED"/>
    <property type="match status" value="1"/>
</dbReference>
<dbReference type="InterPro" id="IPR014746">
    <property type="entry name" value="Gln_synth/guanido_kin_cat_dom"/>
</dbReference>
<dbReference type="HAMAP" id="MF_01609">
    <property type="entry name" value="Glu_cys_ligase_2"/>
    <property type="match status" value="1"/>
</dbReference>
<comment type="function">
    <text evidence="4">ATP-dependent carboxylate-amine ligase which exhibits weak glutamate--cysteine ligase activity.</text>
</comment>
<dbReference type="STRING" id="245187.SAMN04488003_10851"/>
<comment type="similarity">
    <text evidence="4">Belongs to the glutamate--cysteine ligase type 2 family. YbdK subfamily.</text>
</comment>
<dbReference type="InterPro" id="IPR011793">
    <property type="entry name" value="YbdK"/>
</dbReference>
<dbReference type="Gene3D" id="3.30.590.20">
    <property type="match status" value="1"/>
</dbReference>
<dbReference type="GO" id="GO:0042398">
    <property type="term" value="P:modified amino acid biosynthetic process"/>
    <property type="evidence" value="ECO:0007669"/>
    <property type="project" value="InterPro"/>
</dbReference>
<dbReference type="OrthoDB" id="9769628at2"/>
<dbReference type="GO" id="GO:0004357">
    <property type="term" value="F:glutamate-cysteine ligase activity"/>
    <property type="evidence" value="ECO:0007669"/>
    <property type="project" value="UniProtKB-EC"/>
</dbReference>
<gene>
    <name evidence="5" type="ORF">SAMN04488003_10851</name>
</gene>
<sequence>MTPDDTPAFTIGIEEEYLLVDPATGALRDATDALLADLHDALGDQVSTEFLGCQIEVGTGVCDTVANAQADLTLLRRGVARVVGRHGLAPVAASCHPWGDWTAQARTENPRYDQLDTDLGAVARRMLIGGMHVHVGIADPDTRIAVMNRMAPWLPVLLALSTSSPFWQGRDTGLASWRVSVFDGMPRTGLPPAYAGWDAYAEAVAALVQVGVIEDASKLWWDMRPSHNFPTLEVRICDVQPRLADTLMLAALVQGLARHIWRRLDAPADPVPPLILSENRWRAQRYGVTEGPIRDGSIVPMGRVVGDLLDRIAPDLAALQGIGHAGHTRDVAAHGTSACRQRAVRHVALDDGADEARALRAVVTALIADFAP</sequence>
<proteinExistence type="inferred from homology"/>
<comment type="catalytic activity">
    <reaction evidence="4">
        <text>L-cysteine + L-glutamate + ATP = gamma-L-glutamyl-L-cysteine + ADP + phosphate + H(+)</text>
        <dbReference type="Rhea" id="RHEA:13285"/>
        <dbReference type="ChEBI" id="CHEBI:15378"/>
        <dbReference type="ChEBI" id="CHEBI:29985"/>
        <dbReference type="ChEBI" id="CHEBI:30616"/>
        <dbReference type="ChEBI" id="CHEBI:35235"/>
        <dbReference type="ChEBI" id="CHEBI:43474"/>
        <dbReference type="ChEBI" id="CHEBI:58173"/>
        <dbReference type="ChEBI" id="CHEBI:456216"/>
        <dbReference type="EC" id="6.3.2.2"/>
    </reaction>
</comment>
<dbReference type="GO" id="GO:0005524">
    <property type="term" value="F:ATP binding"/>
    <property type="evidence" value="ECO:0007669"/>
    <property type="project" value="UniProtKB-KW"/>
</dbReference>
<evidence type="ECO:0000256" key="4">
    <source>
        <dbReference type="HAMAP-Rule" id="MF_01609"/>
    </source>
</evidence>
<keyword evidence="3 4" id="KW-0067">ATP-binding</keyword>
<dbReference type="Pfam" id="PF04107">
    <property type="entry name" value="GCS2"/>
    <property type="match status" value="1"/>
</dbReference>
<evidence type="ECO:0000313" key="6">
    <source>
        <dbReference type="Proteomes" id="UP000199585"/>
    </source>
</evidence>
<keyword evidence="6" id="KW-1185">Reference proteome</keyword>
<dbReference type="SUPFAM" id="SSF55931">
    <property type="entry name" value="Glutamine synthetase/guanido kinase"/>
    <property type="match status" value="1"/>
</dbReference>
<dbReference type="EC" id="6.3.2.2" evidence="4"/>
<protein>
    <recommendedName>
        <fullName evidence="4">Putative glutamate--cysteine ligase 2</fullName>
        <ecNumber evidence="4">6.3.2.2</ecNumber>
    </recommendedName>
    <alternativeName>
        <fullName evidence="4">Gamma-glutamylcysteine synthetase 2</fullName>
        <shortName evidence="4">GCS 2</shortName>
        <shortName evidence="4">Gamma-GCS 2</shortName>
    </alternativeName>
</protein>
<dbReference type="PANTHER" id="PTHR36510">
    <property type="entry name" value="GLUTAMATE--CYSTEINE LIGASE 2-RELATED"/>
    <property type="match status" value="1"/>
</dbReference>
<dbReference type="InterPro" id="IPR006336">
    <property type="entry name" value="GCS2"/>
</dbReference>